<evidence type="ECO:0000313" key="1">
    <source>
        <dbReference type="EMBL" id="KAJ8127795.1"/>
    </source>
</evidence>
<keyword evidence="2" id="KW-1185">Reference proteome</keyword>
<comment type="caution">
    <text evidence="1">The sequence shown here is derived from an EMBL/GenBank/DDBJ whole genome shotgun (WGS) entry which is preliminary data.</text>
</comment>
<gene>
    <name evidence="1" type="ORF">O1611_g5843</name>
</gene>
<sequence length="992" mass="110933">MSTISPAIPVRELNLALAEFCAILTDEQRRDLSKFRSLPDADSILVFTAQLDATNRSRKGHSVGSRMSKVLQSTRDFCAIVNTFVSSNPQIAALVWRSVQLTMQAFYRSSEQEFQSDKDDIRRYSDRVKDAIHSAKAHIDEQERTLQVQERMAASENGTSFKAYIARSHRESDEARERRLRKEERKTQDRTRQLLEALCTYRPERLLKQNQRKRFRDTASCIFSTTEFHNWMDTKGPPLLWCSGKIGSGKTVVAASIVDHFLLGRTRSKHRIAYFFIHSSDRQSLDVETIMASVLRQALPEEATQLSDETEERLRYLIDDTNLNKLLEILQDVAPQPWPFYIVIDGVDECEKADRGKLLRALSSLLATTSNVKLFLASRESLEREIRVHFSAVEKVSMGHFDAQGDIATYIHGTLQEKIVQQDLVVGDKNLITEIERALNQRADGMFLWVFFQLQELCEQTCDEDIRETIDNLPEDLEGTFRRILHRISSRRYSKLAQKVLPWVAASARPLSLEELREAITIEIGQRYSEPERLCNDVNSIILACENLVHVDEEDQSVRFAHDSIKQFLVQEPVLTRSLMYDEIRAFYIDLEAADHFISEVCLTYTNFNDFKTALIRPPKPITLPSPANIALTTLGPRSKMASLLGRVLRPCKVPISIESESVMESRANDSGLESKVFSNSYPFLNYASTHWILHTKNFRGDRSKTWSRWKHIIIDGHDLVITPWQSTYWEFDRCIALKWAMQANHTALFSFIVSSGGFSWPKGKEPIYEALRDDNSTAIDIISRCQVLPEVASHVFSKAAAVGDLNVVGSLLAAGVYANATDDTGTTALSSAASGGHLFVVKKLLASGADINAPNADKSTALHSAAAGGHLDVVEWLLTAEADVSAITSKLNTALYLAASGGHLSVVKELVRAKGVVDRAGGDKGTALFYAAANGHLDVVTWLLEDGVDFSAAGGVHGAIRLAHEKGFTDVLEALTEALSGSGIDVKGYMW</sequence>
<organism evidence="1 2">
    <name type="scientific">Lasiodiplodia mahajangana</name>
    <dbReference type="NCBI Taxonomy" id="1108764"/>
    <lineage>
        <taxon>Eukaryota</taxon>
        <taxon>Fungi</taxon>
        <taxon>Dikarya</taxon>
        <taxon>Ascomycota</taxon>
        <taxon>Pezizomycotina</taxon>
        <taxon>Dothideomycetes</taxon>
        <taxon>Dothideomycetes incertae sedis</taxon>
        <taxon>Botryosphaeriales</taxon>
        <taxon>Botryosphaeriaceae</taxon>
        <taxon>Lasiodiplodia</taxon>
    </lineage>
</organism>
<dbReference type="Proteomes" id="UP001153332">
    <property type="component" value="Unassembled WGS sequence"/>
</dbReference>
<proteinExistence type="predicted"/>
<reference evidence="1" key="1">
    <citation type="submission" date="2022-12" db="EMBL/GenBank/DDBJ databases">
        <title>Genome Sequence of Lasiodiplodia mahajangana.</title>
        <authorList>
            <person name="Buettner E."/>
        </authorList>
    </citation>
    <scope>NUCLEOTIDE SEQUENCE</scope>
    <source>
        <strain evidence="1">VT137</strain>
    </source>
</reference>
<name>A0ACC2JK53_9PEZI</name>
<dbReference type="EMBL" id="JAPUUL010001298">
    <property type="protein sequence ID" value="KAJ8127795.1"/>
    <property type="molecule type" value="Genomic_DNA"/>
</dbReference>
<accession>A0ACC2JK53</accession>
<protein>
    <submittedName>
        <fullName evidence="1">Uncharacterized protein</fullName>
    </submittedName>
</protein>
<evidence type="ECO:0000313" key="2">
    <source>
        <dbReference type="Proteomes" id="UP001153332"/>
    </source>
</evidence>